<dbReference type="AlphaFoldDB" id="A0A1I0QBP6"/>
<keyword evidence="1" id="KW-1133">Transmembrane helix</keyword>
<sequence length="128" mass="13568">MKKILLLIGTLVVIGLGWFGYWIYDIVQNGVRQYTIAGETVGLAGYEAKASTGAPNTAVATFTERLMPFTRDTFPFEDACSVLAQDPPSLPVIGIISADIITVVASGDDGSVAKTYDVTNGTCTERGT</sequence>
<accession>A0A1I0QBP6</accession>
<protein>
    <submittedName>
        <fullName evidence="2">Uncharacterized protein</fullName>
    </submittedName>
</protein>
<gene>
    <name evidence="2" type="ORF">SAMN04488515_1795</name>
</gene>
<keyword evidence="1" id="KW-0472">Membrane</keyword>
<dbReference type="RefSeq" id="WP_089992940.1">
    <property type="nucleotide sequence ID" value="NZ_FOIZ01000001.1"/>
</dbReference>
<keyword evidence="3" id="KW-1185">Reference proteome</keyword>
<dbReference type="Proteomes" id="UP000199167">
    <property type="component" value="Unassembled WGS sequence"/>
</dbReference>
<keyword evidence="1" id="KW-0812">Transmembrane</keyword>
<organism evidence="2 3">
    <name type="scientific">Cognatiyoonia koreensis</name>
    <dbReference type="NCBI Taxonomy" id="364200"/>
    <lineage>
        <taxon>Bacteria</taxon>
        <taxon>Pseudomonadati</taxon>
        <taxon>Pseudomonadota</taxon>
        <taxon>Alphaproteobacteria</taxon>
        <taxon>Rhodobacterales</taxon>
        <taxon>Paracoccaceae</taxon>
        <taxon>Cognatiyoonia</taxon>
    </lineage>
</organism>
<dbReference type="STRING" id="364200.SAMN04488515_1795"/>
<name>A0A1I0QBP6_9RHOB</name>
<feature type="transmembrane region" description="Helical" evidence="1">
    <location>
        <begin position="5"/>
        <end position="24"/>
    </location>
</feature>
<dbReference type="EMBL" id="FOIZ01000001">
    <property type="protein sequence ID" value="SEW24272.1"/>
    <property type="molecule type" value="Genomic_DNA"/>
</dbReference>
<evidence type="ECO:0000313" key="3">
    <source>
        <dbReference type="Proteomes" id="UP000199167"/>
    </source>
</evidence>
<evidence type="ECO:0000256" key="1">
    <source>
        <dbReference type="SAM" id="Phobius"/>
    </source>
</evidence>
<reference evidence="2 3" key="1">
    <citation type="submission" date="2016-10" db="EMBL/GenBank/DDBJ databases">
        <authorList>
            <person name="de Groot N.N."/>
        </authorList>
    </citation>
    <scope>NUCLEOTIDE SEQUENCE [LARGE SCALE GENOMIC DNA]</scope>
    <source>
        <strain evidence="2 3">DSM 17925</strain>
    </source>
</reference>
<evidence type="ECO:0000313" key="2">
    <source>
        <dbReference type="EMBL" id="SEW24272.1"/>
    </source>
</evidence>
<proteinExistence type="predicted"/>